<proteinExistence type="inferred from homology"/>
<protein>
    <recommendedName>
        <fullName evidence="3">thioredoxin-dependent peroxiredoxin</fullName>
        <ecNumber evidence="3">1.11.1.24</ecNumber>
    </recommendedName>
    <alternativeName>
        <fullName evidence="9">Thioredoxin peroxidase</fullName>
    </alternativeName>
</protein>
<reference evidence="14" key="1">
    <citation type="journal article" date="2019" name="Int. J. Syst. Evol. Microbiol.">
        <title>The Global Catalogue of Microorganisms (GCM) 10K type strain sequencing project: providing services to taxonomists for standard genome sequencing and annotation.</title>
        <authorList>
            <consortium name="The Broad Institute Genomics Platform"/>
            <consortium name="The Broad Institute Genome Sequencing Center for Infectious Disease"/>
            <person name="Wu L."/>
            <person name="Ma J."/>
        </authorList>
    </citation>
    <scope>NUCLEOTIDE SEQUENCE [LARGE SCALE GENOMIC DNA]</scope>
    <source>
        <strain evidence="14">JCM 14370</strain>
    </source>
</reference>
<keyword evidence="7" id="KW-1015">Disulfide bond</keyword>
<dbReference type="PROSITE" id="PS51352">
    <property type="entry name" value="THIOREDOXIN_2"/>
    <property type="match status" value="1"/>
</dbReference>
<dbReference type="PANTHER" id="PTHR42801:SF4">
    <property type="entry name" value="AHPC_TSA FAMILY PROTEIN"/>
    <property type="match status" value="1"/>
</dbReference>
<dbReference type="PIRSF" id="PIRSF000239">
    <property type="entry name" value="AHPC"/>
    <property type="match status" value="1"/>
</dbReference>
<evidence type="ECO:0000256" key="6">
    <source>
        <dbReference type="ARBA" id="ARBA00023002"/>
    </source>
</evidence>
<dbReference type="CDD" id="cd03017">
    <property type="entry name" value="PRX_BCP"/>
    <property type="match status" value="1"/>
</dbReference>
<dbReference type="EMBL" id="BMOD01000001">
    <property type="protein sequence ID" value="GGJ20166.1"/>
    <property type="molecule type" value="Genomic_DNA"/>
</dbReference>
<gene>
    <name evidence="13" type="ORF">GCM10008938_02940</name>
</gene>
<dbReference type="SUPFAM" id="SSF52833">
    <property type="entry name" value="Thioredoxin-like"/>
    <property type="match status" value="1"/>
</dbReference>
<keyword evidence="4" id="KW-0575">Peroxidase</keyword>
<comment type="function">
    <text evidence="1">Thiol-specific peroxidase that catalyzes the reduction of hydrogen peroxide and organic hydroperoxides to water and alcohols, respectively. Plays a role in cell protection against oxidative stress by detoxifying peroxides and as sensor of hydrogen peroxide-mediated signaling events.</text>
</comment>
<evidence type="ECO:0000256" key="4">
    <source>
        <dbReference type="ARBA" id="ARBA00022559"/>
    </source>
</evidence>
<sequence length="165" mass="18330">MSGMTLRVGDPAPPFSALSDQGQQISLDALHGKWVVLFFYPRAGSRGCSVEARGFENLLHDFHRLGTDIIGISTDTEAHQAKFRQGCTLHFPLIPDSDKKICSRYGVMGLLGLLTGQADRQTFLIDREGKIAHHWRFVNPFSHASEVLEQVQGLTGYTETRESQS</sequence>
<evidence type="ECO:0000256" key="11">
    <source>
        <dbReference type="ARBA" id="ARBA00049091"/>
    </source>
</evidence>
<evidence type="ECO:0000256" key="9">
    <source>
        <dbReference type="ARBA" id="ARBA00032824"/>
    </source>
</evidence>
<comment type="caution">
    <text evidence="13">The sequence shown here is derived from an EMBL/GenBank/DDBJ whole genome shotgun (WGS) entry which is preliminary data.</text>
</comment>
<comment type="catalytic activity">
    <reaction evidence="11">
        <text>a hydroperoxide + [thioredoxin]-dithiol = an alcohol + [thioredoxin]-disulfide + H2O</text>
        <dbReference type="Rhea" id="RHEA:62620"/>
        <dbReference type="Rhea" id="RHEA-COMP:10698"/>
        <dbReference type="Rhea" id="RHEA-COMP:10700"/>
        <dbReference type="ChEBI" id="CHEBI:15377"/>
        <dbReference type="ChEBI" id="CHEBI:29950"/>
        <dbReference type="ChEBI" id="CHEBI:30879"/>
        <dbReference type="ChEBI" id="CHEBI:35924"/>
        <dbReference type="ChEBI" id="CHEBI:50058"/>
        <dbReference type="EC" id="1.11.1.24"/>
    </reaction>
</comment>
<dbReference type="EC" id="1.11.1.24" evidence="3"/>
<evidence type="ECO:0000256" key="2">
    <source>
        <dbReference type="ARBA" id="ARBA00011245"/>
    </source>
</evidence>
<evidence type="ECO:0000256" key="8">
    <source>
        <dbReference type="ARBA" id="ARBA00023284"/>
    </source>
</evidence>
<keyword evidence="5" id="KW-0049">Antioxidant</keyword>
<comment type="similarity">
    <text evidence="10">Belongs to the peroxiredoxin family. BCP/PrxQ subfamily.</text>
</comment>
<evidence type="ECO:0000256" key="5">
    <source>
        <dbReference type="ARBA" id="ARBA00022862"/>
    </source>
</evidence>
<evidence type="ECO:0000256" key="7">
    <source>
        <dbReference type="ARBA" id="ARBA00023157"/>
    </source>
</evidence>
<evidence type="ECO:0000256" key="10">
    <source>
        <dbReference type="ARBA" id="ARBA00038489"/>
    </source>
</evidence>
<dbReference type="InterPro" id="IPR050924">
    <property type="entry name" value="Peroxiredoxin_BCP/PrxQ"/>
</dbReference>
<feature type="domain" description="Thioredoxin" evidence="12">
    <location>
        <begin position="6"/>
        <end position="156"/>
    </location>
</feature>
<dbReference type="Gene3D" id="3.40.30.10">
    <property type="entry name" value="Glutaredoxin"/>
    <property type="match status" value="1"/>
</dbReference>
<evidence type="ECO:0000313" key="13">
    <source>
        <dbReference type="EMBL" id="GGJ20166.1"/>
    </source>
</evidence>
<keyword evidence="6" id="KW-0560">Oxidoreductase</keyword>
<keyword evidence="8" id="KW-0676">Redox-active center</keyword>
<evidence type="ECO:0000313" key="14">
    <source>
        <dbReference type="Proteomes" id="UP000632222"/>
    </source>
</evidence>
<dbReference type="Proteomes" id="UP000632222">
    <property type="component" value="Unassembled WGS sequence"/>
</dbReference>
<dbReference type="InterPro" id="IPR024706">
    <property type="entry name" value="Peroxiredoxin_AhpC-typ"/>
</dbReference>
<keyword evidence="14" id="KW-1185">Reference proteome</keyword>
<dbReference type="InterPro" id="IPR013766">
    <property type="entry name" value="Thioredoxin_domain"/>
</dbReference>
<dbReference type="PANTHER" id="PTHR42801">
    <property type="entry name" value="THIOREDOXIN-DEPENDENT PEROXIDE REDUCTASE"/>
    <property type="match status" value="1"/>
</dbReference>
<evidence type="ECO:0000256" key="3">
    <source>
        <dbReference type="ARBA" id="ARBA00013017"/>
    </source>
</evidence>
<accession>A0ABQ2CTS0</accession>
<comment type="subunit">
    <text evidence="2">Monomer.</text>
</comment>
<dbReference type="InterPro" id="IPR036249">
    <property type="entry name" value="Thioredoxin-like_sf"/>
</dbReference>
<organism evidence="13 14">
    <name type="scientific">Deinococcus roseus</name>
    <dbReference type="NCBI Taxonomy" id="392414"/>
    <lineage>
        <taxon>Bacteria</taxon>
        <taxon>Thermotogati</taxon>
        <taxon>Deinococcota</taxon>
        <taxon>Deinococci</taxon>
        <taxon>Deinococcales</taxon>
        <taxon>Deinococcaceae</taxon>
        <taxon>Deinococcus</taxon>
    </lineage>
</organism>
<evidence type="ECO:0000256" key="1">
    <source>
        <dbReference type="ARBA" id="ARBA00003330"/>
    </source>
</evidence>
<dbReference type="Pfam" id="PF00578">
    <property type="entry name" value="AhpC-TSA"/>
    <property type="match status" value="1"/>
</dbReference>
<dbReference type="InterPro" id="IPR000866">
    <property type="entry name" value="AhpC/TSA"/>
</dbReference>
<name>A0ABQ2CTS0_9DEIO</name>
<evidence type="ECO:0000259" key="12">
    <source>
        <dbReference type="PROSITE" id="PS51352"/>
    </source>
</evidence>